<dbReference type="InParanoid" id="A0A084Q8F9"/>
<dbReference type="AlphaFoldDB" id="A0A084Q8F9"/>
<feature type="compositionally biased region" description="Polar residues" evidence="1">
    <location>
        <begin position="94"/>
        <end position="104"/>
    </location>
</feature>
<dbReference type="EMBL" id="KL660941">
    <property type="protein sequence ID" value="KFA60244.1"/>
    <property type="molecule type" value="Genomic_DNA"/>
</dbReference>
<organism evidence="2 3">
    <name type="scientific">Stachybotrys chlorohalonatus (strain IBT 40285)</name>
    <dbReference type="NCBI Taxonomy" id="1283841"/>
    <lineage>
        <taxon>Eukaryota</taxon>
        <taxon>Fungi</taxon>
        <taxon>Dikarya</taxon>
        <taxon>Ascomycota</taxon>
        <taxon>Pezizomycotina</taxon>
        <taxon>Sordariomycetes</taxon>
        <taxon>Hypocreomycetidae</taxon>
        <taxon>Hypocreales</taxon>
        <taxon>Stachybotryaceae</taxon>
        <taxon>Stachybotrys</taxon>
    </lineage>
</organism>
<gene>
    <name evidence="2" type="ORF">S40285_08069</name>
</gene>
<evidence type="ECO:0000313" key="3">
    <source>
        <dbReference type="Proteomes" id="UP000028524"/>
    </source>
</evidence>
<name>A0A084Q8F9_STAC4</name>
<dbReference type="Proteomes" id="UP000028524">
    <property type="component" value="Unassembled WGS sequence"/>
</dbReference>
<reference evidence="2 3" key="1">
    <citation type="journal article" date="2014" name="BMC Genomics">
        <title>Comparative genome sequencing reveals chemotype-specific gene clusters in the toxigenic black mold Stachybotrys.</title>
        <authorList>
            <person name="Semeiks J."/>
            <person name="Borek D."/>
            <person name="Otwinowski Z."/>
            <person name="Grishin N.V."/>
        </authorList>
    </citation>
    <scope>NUCLEOTIDE SEQUENCE [LARGE SCALE GENOMIC DNA]</scope>
    <source>
        <strain evidence="2 3">IBT 40285</strain>
    </source>
</reference>
<sequence>MDMLPLHRFKTCRLSPDQYLSSTRLRYNPRENSTSPKRPRRLGRVIQDDTLHFMRLFNPLAERQVRLLRGAYPHLRQIQWPKVDHYPQGICYRQTSGPGTSRLQPGTRRASRDGDMARSQRLPWCSLAPKAADRTKLSGNAPCVVLTPDAPMSSCAPTG</sequence>
<evidence type="ECO:0000256" key="1">
    <source>
        <dbReference type="SAM" id="MobiDB-lite"/>
    </source>
</evidence>
<proteinExistence type="predicted"/>
<protein>
    <submittedName>
        <fullName evidence="2">Uncharacterized protein</fullName>
    </submittedName>
</protein>
<keyword evidence="3" id="KW-1185">Reference proteome</keyword>
<dbReference type="HOGENOM" id="CLU_1661947_0_0_1"/>
<feature type="region of interest" description="Disordered" evidence="1">
    <location>
        <begin position="94"/>
        <end position="118"/>
    </location>
</feature>
<evidence type="ECO:0000313" key="2">
    <source>
        <dbReference type="EMBL" id="KFA60244.1"/>
    </source>
</evidence>
<accession>A0A084Q8F9</accession>